<accession>A0AB39PYB6</accession>
<protein>
    <submittedName>
        <fullName evidence="2">Uncharacterized protein</fullName>
    </submittedName>
</protein>
<proteinExistence type="predicted"/>
<reference evidence="2" key="1">
    <citation type="submission" date="2024-07" db="EMBL/GenBank/DDBJ databases">
        <authorList>
            <person name="Yu S.T."/>
        </authorList>
    </citation>
    <scope>NUCLEOTIDE SEQUENCE</scope>
    <source>
        <strain evidence="2">R28</strain>
    </source>
</reference>
<sequence length="99" mass="11019">MPATIPLYLAYRLWTEYAPLSCDAFATRPDMSNCDHHTLDHAPVMMFLLTVTGALLLILLLAVDVLGPRRRGDARPGRWLTMTTLIPVPFLVLLCLAKA</sequence>
<feature type="transmembrane region" description="Helical" evidence="1">
    <location>
        <begin position="79"/>
        <end position="97"/>
    </location>
</feature>
<evidence type="ECO:0000256" key="1">
    <source>
        <dbReference type="SAM" id="Phobius"/>
    </source>
</evidence>
<feature type="transmembrane region" description="Helical" evidence="1">
    <location>
        <begin position="45"/>
        <end position="67"/>
    </location>
</feature>
<keyword evidence="1" id="KW-1133">Transmembrane helix</keyword>
<name>A0AB39PYB6_9ACTN</name>
<gene>
    <name evidence="2" type="ORF">AB5J49_17930</name>
</gene>
<keyword evidence="1" id="KW-0812">Transmembrane</keyword>
<dbReference type="EMBL" id="CP163439">
    <property type="protein sequence ID" value="XDQ35066.1"/>
    <property type="molecule type" value="Genomic_DNA"/>
</dbReference>
<dbReference type="RefSeq" id="WP_369169639.1">
    <property type="nucleotide sequence ID" value="NZ_CP163439.1"/>
</dbReference>
<dbReference type="AlphaFoldDB" id="A0AB39PYB6"/>
<keyword evidence="1" id="KW-0472">Membrane</keyword>
<evidence type="ECO:0000313" key="2">
    <source>
        <dbReference type="EMBL" id="XDQ35066.1"/>
    </source>
</evidence>
<organism evidence="2">
    <name type="scientific">Streptomyces sp. R28</name>
    <dbReference type="NCBI Taxonomy" id="3238628"/>
    <lineage>
        <taxon>Bacteria</taxon>
        <taxon>Bacillati</taxon>
        <taxon>Actinomycetota</taxon>
        <taxon>Actinomycetes</taxon>
        <taxon>Kitasatosporales</taxon>
        <taxon>Streptomycetaceae</taxon>
        <taxon>Streptomyces</taxon>
    </lineage>
</organism>